<evidence type="ECO:0000313" key="3">
    <source>
        <dbReference type="Proteomes" id="UP000275348"/>
    </source>
</evidence>
<proteinExistence type="predicted"/>
<reference evidence="2 3" key="1">
    <citation type="submission" date="2018-10" db="EMBL/GenBank/DDBJ databases">
        <authorList>
            <person name="Chen X."/>
        </authorList>
    </citation>
    <scope>NUCLEOTIDE SEQUENCE [LARGE SCALE GENOMIC DNA]</scope>
    <source>
        <strain evidence="2 3">YIM 102668</strain>
    </source>
</reference>
<keyword evidence="1" id="KW-0812">Transmembrane</keyword>
<name>A0A3L9M9L2_9FLAO</name>
<dbReference type="EMBL" id="RDOJ01000010">
    <property type="protein sequence ID" value="RLZ09223.1"/>
    <property type="molecule type" value="Genomic_DNA"/>
</dbReference>
<dbReference type="AlphaFoldDB" id="A0A3L9M9L2"/>
<keyword evidence="3" id="KW-1185">Reference proteome</keyword>
<organism evidence="2 3">
    <name type="scientific">Faecalibacter macacae</name>
    <dbReference type="NCBI Taxonomy" id="1859289"/>
    <lineage>
        <taxon>Bacteria</taxon>
        <taxon>Pseudomonadati</taxon>
        <taxon>Bacteroidota</taxon>
        <taxon>Flavobacteriia</taxon>
        <taxon>Flavobacteriales</taxon>
        <taxon>Weeksellaceae</taxon>
        <taxon>Faecalibacter</taxon>
    </lineage>
</organism>
<dbReference type="OrthoDB" id="1448441at2"/>
<feature type="transmembrane region" description="Helical" evidence="1">
    <location>
        <begin position="101"/>
        <end position="119"/>
    </location>
</feature>
<feature type="transmembrane region" description="Helical" evidence="1">
    <location>
        <begin position="38"/>
        <end position="60"/>
    </location>
</feature>
<accession>A0A3L9M9L2</accession>
<comment type="caution">
    <text evidence="2">The sequence shown here is derived from an EMBL/GenBank/DDBJ whole genome shotgun (WGS) entry which is preliminary data.</text>
</comment>
<evidence type="ECO:0000256" key="1">
    <source>
        <dbReference type="SAM" id="Phobius"/>
    </source>
</evidence>
<gene>
    <name evidence="2" type="ORF">EAH69_08355</name>
</gene>
<feature type="transmembrane region" description="Helical" evidence="1">
    <location>
        <begin position="67"/>
        <end position="89"/>
    </location>
</feature>
<keyword evidence="1" id="KW-1133">Transmembrane helix</keyword>
<protein>
    <submittedName>
        <fullName evidence="2">Uncharacterized protein</fullName>
    </submittedName>
</protein>
<evidence type="ECO:0000313" key="2">
    <source>
        <dbReference type="EMBL" id="RLZ09223.1"/>
    </source>
</evidence>
<dbReference type="Proteomes" id="UP000275348">
    <property type="component" value="Unassembled WGS sequence"/>
</dbReference>
<feature type="transmembrane region" description="Helical" evidence="1">
    <location>
        <begin position="5"/>
        <end position="26"/>
    </location>
</feature>
<dbReference type="RefSeq" id="WP_121934743.1">
    <property type="nucleotide sequence ID" value="NZ_RDOJ01000010.1"/>
</dbReference>
<keyword evidence="1" id="KW-0472">Membrane</keyword>
<sequence>MGKEFLKLALIYIVLVIVVGATHFGVVSSMNLSENPPIVYKIYIILGLITFMILQVGFLVKVKSSDFVGFTFMGGMVAKMGIVLALIVVNEQIKSNVLHLVLAYFVILLIEVLIFLSLIKLELKKI</sequence>